<dbReference type="EMBL" id="JAFDVH010000006">
    <property type="protein sequence ID" value="KAG7476644.1"/>
    <property type="molecule type" value="Genomic_DNA"/>
</dbReference>
<reference evidence="1" key="1">
    <citation type="submission" date="2021-01" db="EMBL/GenBank/DDBJ databases">
        <authorList>
            <person name="Zahm M."/>
            <person name="Roques C."/>
            <person name="Cabau C."/>
            <person name="Klopp C."/>
            <person name="Donnadieu C."/>
            <person name="Jouanno E."/>
            <person name="Lampietro C."/>
            <person name="Louis A."/>
            <person name="Herpin A."/>
            <person name="Echchiki A."/>
            <person name="Berthelot C."/>
            <person name="Parey E."/>
            <person name="Roest-Crollius H."/>
            <person name="Braasch I."/>
            <person name="Postlethwait J."/>
            <person name="Bobe J."/>
            <person name="Montfort J."/>
            <person name="Bouchez O."/>
            <person name="Begum T."/>
            <person name="Mejri S."/>
            <person name="Adams A."/>
            <person name="Chen W.-J."/>
            <person name="Guiguen Y."/>
        </authorList>
    </citation>
    <scope>NUCLEOTIDE SEQUENCE</scope>
    <source>
        <strain evidence="1">YG-15Mar2019-1</strain>
        <tissue evidence="1">Brain</tissue>
    </source>
</reference>
<dbReference type="Proteomes" id="UP001046870">
    <property type="component" value="Chromosome 6"/>
</dbReference>
<gene>
    <name evidence="1" type="ORF">MATL_G00085150</name>
</gene>
<keyword evidence="2" id="KW-1185">Reference proteome</keyword>
<proteinExistence type="predicted"/>
<evidence type="ECO:0000313" key="1">
    <source>
        <dbReference type="EMBL" id="KAG7476644.1"/>
    </source>
</evidence>
<sequence length="104" mass="11451">MAQRITQPSALATWRRHLVTAPSYLTVTDQRYNQCNPDPVTRCHVTRVLSPPPPIFIDQSVLAAVVSALLPSISTRKGSAAILSVAQWMPAQSTRLPSSREMLK</sequence>
<dbReference type="AlphaFoldDB" id="A0A9D3Q815"/>
<comment type="caution">
    <text evidence="1">The sequence shown here is derived from an EMBL/GenBank/DDBJ whole genome shotgun (WGS) entry which is preliminary data.</text>
</comment>
<organism evidence="1 2">
    <name type="scientific">Megalops atlanticus</name>
    <name type="common">Tarpon</name>
    <name type="synonym">Clupea gigantea</name>
    <dbReference type="NCBI Taxonomy" id="7932"/>
    <lineage>
        <taxon>Eukaryota</taxon>
        <taxon>Metazoa</taxon>
        <taxon>Chordata</taxon>
        <taxon>Craniata</taxon>
        <taxon>Vertebrata</taxon>
        <taxon>Euteleostomi</taxon>
        <taxon>Actinopterygii</taxon>
        <taxon>Neopterygii</taxon>
        <taxon>Teleostei</taxon>
        <taxon>Elopiformes</taxon>
        <taxon>Megalopidae</taxon>
        <taxon>Megalops</taxon>
    </lineage>
</organism>
<name>A0A9D3Q815_MEGAT</name>
<evidence type="ECO:0000313" key="2">
    <source>
        <dbReference type="Proteomes" id="UP001046870"/>
    </source>
</evidence>
<accession>A0A9D3Q815</accession>
<protein>
    <submittedName>
        <fullName evidence="1">Uncharacterized protein</fullName>
    </submittedName>
</protein>